<protein>
    <submittedName>
        <fullName evidence="1">Methionine synthase II</fullName>
    </submittedName>
</protein>
<reference evidence="1" key="1">
    <citation type="journal article" date="2014" name="Gene">
        <title>Genome-guided analysis of transformation efficiency and carbon dioxide assimilation by Moorella thermoacetica Y72.</title>
        <authorList>
            <person name="Tsukahara K."/>
            <person name="Kita A."/>
            <person name="Nakashimada Y."/>
            <person name="Hoshino T."/>
            <person name="Murakami K."/>
        </authorList>
    </citation>
    <scope>NUCLEOTIDE SEQUENCE [LARGE SCALE GENOMIC DNA]</scope>
    <source>
        <strain evidence="1">Y72</strain>
    </source>
</reference>
<dbReference type="EMBL" id="DF238840">
    <property type="protein sequence ID" value="GAF26551.1"/>
    <property type="molecule type" value="Genomic_DNA"/>
</dbReference>
<dbReference type="RefSeq" id="WP_011392352.1">
    <property type="nucleotide sequence ID" value="NZ_DF238840.1"/>
</dbReference>
<organism evidence="1">
    <name type="scientific">Moorella thermoacetica Y72</name>
    <dbReference type="NCBI Taxonomy" id="1325331"/>
    <lineage>
        <taxon>Bacteria</taxon>
        <taxon>Bacillati</taxon>
        <taxon>Bacillota</taxon>
        <taxon>Clostridia</taxon>
        <taxon>Neomoorellales</taxon>
        <taxon>Neomoorellaceae</taxon>
        <taxon>Neomoorella</taxon>
    </lineage>
</organism>
<name>A0A0S6UBQ8_NEOTH</name>
<dbReference type="Proteomes" id="UP000063718">
    <property type="component" value="Unassembled WGS sequence"/>
</dbReference>
<gene>
    <name evidence="1" type="ORF">MTY_1891</name>
</gene>
<evidence type="ECO:0000313" key="1">
    <source>
        <dbReference type="EMBL" id="GAF26551.1"/>
    </source>
</evidence>
<accession>A0A0S6UBQ8</accession>
<dbReference type="Gene3D" id="3.20.20.210">
    <property type="match status" value="1"/>
</dbReference>
<sequence>MFLPGNFQAAGIGSLPYLEPGPALDLIFKTTPVIPHWPQLPKRGHQEHFVYQSLAPLVRLGLIKENPGGMPAFTDADAGWTDRLTDFYSLYLEAEAGDGEALAAFAIPREAGIGFYALLEYLEQKGPGEARFLKGQVAGPITAGLYLTDSAGRSSFYDPQLRDLIVKTTAMQACWQARELGRFNLPVLVFVDDPALAAYGTSTHVALKRDDLLAALAGVVAGIEAGGGLPGAHSCSGVEWPVFFEAGYRILSFDAYNYFTSLQVFASDVAAFIAQGGVLAWGIVPTYEQAWQETPATLAAKLQEQVGELARRGVDRERLCRQALVTPSCGTGVLEEDLAEHIYGLMAAVAEIMGR</sequence>
<dbReference type="InterPro" id="IPR038071">
    <property type="entry name" value="UROD/MetE-like_sf"/>
</dbReference>
<dbReference type="AlphaFoldDB" id="A0A0S6UBQ8"/>
<dbReference type="GeneID" id="45616865"/>
<proteinExistence type="predicted"/>
<dbReference type="SUPFAM" id="SSF51726">
    <property type="entry name" value="UROD/MetE-like"/>
    <property type="match status" value="1"/>
</dbReference>